<dbReference type="RefSeq" id="WP_089886105.1">
    <property type="nucleotide sequence ID" value="NZ_FNPF01000025.1"/>
</dbReference>
<evidence type="ECO:0000259" key="1">
    <source>
        <dbReference type="Pfam" id="PF13460"/>
    </source>
</evidence>
<evidence type="ECO:0000313" key="2">
    <source>
        <dbReference type="EMBL" id="SDY88999.1"/>
    </source>
</evidence>
<dbReference type="AlphaFoldDB" id="A0A1H3NLB3"/>
<dbReference type="Gene3D" id="3.40.50.720">
    <property type="entry name" value="NAD(P)-binding Rossmann-like Domain"/>
    <property type="match status" value="1"/>
</dbReference>
<protein>
    <submittedName>
        <fullName evidence="2">Putative NADH-flavin reductase</fullName>
    </submittedName>
</protein>
<sequence>MKILVIGASRGIGRACVQAALAAGHEVRAFSRSAGEMTPLPGLEPWPGDATKAADLAPALEGVDAVVQALGIKADLSMMWREITLFSDSTAALVPLMEAHGPDRLICVTGIGSGDSFNALSTVEKIGHSVVFSKVYGDKTRQEEIVKRSSLRWTLVRPTILTSNARSGRYKVLVDPASWRMGVISRADVADYVVRALDDVSTVHTAPVLAR</sequence>
<dbReference type="OrthoDB" id="7419852at2"/>
<name>A0A1H3NLB3_9RHOB</name>
<dbReference type="GO" id="GO:0042602">
    <property type="term" value="F:riboflavin reductase (NADPH) activity"/>
    <property type="evidence" value="ECO:0007669"/>
    <property type="project" value="TreeGrafter"/>
</dbReference>
<dbReference type="PANTHER" id="PTHR43355:SF2">
    <property type="entry name" value="FLAVIN REDUCTASE (NADPH)"/>
    <property type="match status" value="1"/>
</dbReference>
<accession>A0A1H3NLB3</accession>
<gene>
    <name evidence="2" type="ORF">SAMN05444340_12516</name>
</gene>
<dbReference type="InterPro" id="IPR051606">
    <property type="entry name" value="Polyketide_Oxido-like"/>
</dbReference>
<proteinExistence type="predicted"/>
<keyword evidence="3" id="KW-1185">Reference proteome</keyword>
<dbReference type="EMBL" id="FNPF01000025">
    <property type="protein sequence ID" value="SDY88999.1"/>
    <property type="molecule type" value="Genomic_DNA"/>
</dbReference>
<dbReference type="InterPro" id="IPR016040">
    <property type="entry name" value="NAD(P)-bd_dom"/>
</dbReference>
<dbReference type="SUPFAM" id="SSF51735">
    <property type="entry name" value="NAD(P)-binding Rossmann-fold domains"/>
    <property type="match status" value="1"/>
</dbReference>
<organism evidence="2 3">
    <name type="scientific">Citreimonas salinaria</name>
    <dbReference type="NCBI Taxonomy" id="321339"/>
    <lineage>
        <taxon>Bacteria</taxon>
        <taxon>Pseudomonadati</taxon>
        <taxon>Pseudomonadota</taxon>
        <taxon>Alphaproteobacteria</taxon>
        <taxon>Rhodobacterales</taxon>
        <taxon>Roseobacteraceae</taxon>
        <taxon>Citreimonas</taxon>
    </lineage>
</organism>
<dbReference type="PANTHER" id="PTHR43355">
    <property type="entry name" value="FLAVIN REDUCTASE (NADPH)"/>
    <property type="match status" value="1"/>
</dbReference>
<dbReference type="STRING" id="321339.SAMN05444340_12516"/>
<dbReference type="Proteomes" id="UP000199286">
    <property type="component" value="Unassembled WGS sequence"/>
</dbReference>
<evidence type="ECO:0000313" key="3">
    <source>
        <dbReference type="Proteomes" id="UP000199286"/>
    </source>
</evidence>
<reference evidence="2 3" key="1">
    <citation type="submission" date="2016-10" db="EMBL/GenBank/DDBJ databases">
        <authorList>
            <person name="de Groot N.N."/>
        </authorList>
    </citation>
    <scope>NUCLEOTIDE SEQUENCE [LARGE SCALE GENOMIC DNA]</scope>
    <source>
        <strain evidence="2 3">DSM 26880</strain>
    </source>
</reference>
<dbReference type="Pfam" id="PF13460">
    <property type="entry name" value="NAD_binding_10"/>
    <property type="match status" value="1"/>
</dbReference>
<dbReference type="GO" id="GO:0004074">
    <property type="term" value="F:biliverdin reductase [NAD(P)H] activity"/>
    <property type="evidence" value="ECO:0007669"/>
    <property type="project" value="TreeGrafter"/>
</dbReference>
<feature type="domain" description="NAD(P)-binding" evidence="1">
    <location>
        <begin position="7"/>
        <end position="199"/>
    </location>
</feature>
<dbReference type="InterPro" id="IPR036291">
    <property type="entry name" value="NAD(P)-bd_dom_sf"/>
</dbReference>